<accession>A0A7M5V8T8</accession>
<dbReference type="Gene3D" id="1.10.287.130">
    <property type="match status" value="1"/>
</dbReference>
<evidence type="ECO:0000256" key="5">
    <source>
        <dbReference type="ARBA" id="ARBA00048548"/>
    </source>
</evidence>
<dbReference type="OrthoDB" id="1476984at2759"/>
<evidence type="ECO:0008006" key="10">
    <source>
        <dbReference type="Google" id="ProtNLM"/>
    </source>
</evidence>
<comment type="similarity">
    <text evidence="1">Belongs to the SIMIBI class G3E GTPase family. ArgK/MeaB subfamily.</text>
</comment>
<organism evidence="8 9">
    <name type="scientific">Clytia hemisphaerica</name>
    <dbReference type="NCBI Taxonomy" id="252671"/>
    <lineage>
        <taxon>Eukaryota</taxon>
        <taxon>Metazoa</taxon>
        <taxon>Cnidaria</taxon>
        <taxon>Hydrozoa</taxon>
        <taxon>Hydroidolina</taxon>
        <taxon>Leptothecata</taxon>
        <taxon>Obeliida</taxon>
        <taxon>Clytiidae</taxon>
        <taxon>Clytia</taxon>
    </lineage>
</organism>
<dbReference type="GeneID" id="136816760"/>
<comment type="function">
    <text evidence="6">GTPase, binds and hydrolyzes GTP. Involved in intracellular vitamin B12 metabolism, mediates the transport of cobalamin (Cbl) into mitochondria for the final steps of adenosylcobalamin (AdoCbl) synthesis. Functions as a G-protein chaperone that assists AdoCbl cofactor delivery from MMAB to the methylmalonyl-CoA mutase (MMUT). Plays a dual role as both a protectase and a reactivase for MMUT. Protects MMUT from progressive inactivation by oxidation by decreasing the rate of the formation of the oxidized inactive cofactor hydroxocobalamin (OH2Cbl). Additionally acts a reactivase by promoting the replacement of OH2Cbl by the active cofactor AdoCbl, restoring the activity of MMUT in the presence and hydrolysis of GTP.</text>
</comment>
<comment type="subunit">
    <text evidence="7">Homodimer. Interacts with MMUT (the apoenzyme form); the interaction is GTP dependent.</text>
</comment>
<evidence type="ECO:0000256" key="1">
    <source>
        <dbReference type="ARBA" id="ARBA00009625"/>
    </source>
</evidence>
<evidence type="ECO:0000256" key="6">
    <source>
        <dbReference type="ARBA" id="ARBA00056794"/>
    </source>
</evidence>
<dbReference type="GO" id="GO:0003924">
    <property type="term" value="F:GTPase activity"/>
    <property type="evidence" value="ECO:0007669"/>
    <property type="project" value="InterPro"/>
</dbReference>
<dbReference type="RefSeq" id="XP_066929177.1">
    <property type="nucleotide sequence ID" value="XM_067073076.1"/>
</dbReference>
<dbReference type="GO" id="GO:0005737">
    <property type="term" value="C:cytoplasm"/>
    <property type="evidence" value="ECO:0007669"/>
    <property type="project" value="TreeGrafter"/>
</dbReference>
<name>A0A7M5V8T8_9CNID</name>
<keyword evidence="3" id="KW-0378">Hydrolase</keyword>
<dbReference type="InterPro" id="IPR005129">
    <property type="entry name" value="GTPase_ArgK"/>
</dbReference>
<dbReference type="Gene3D" id="1.20.5.170">
    <property type="match status" value="1"/>
</dbReference>
<dbReference type="EnsemblMetazoa" id="CLYHEMT011774.1">
    <property type="protein sequence ID" value="CLYHEMP011774.1"/>
    <property type="gene ID" value="CLYHEMG011774"/>
</dbReference>
<dbReference type="NCBIfam" id="NF006958">
    <property type="entry name" value="PRK09435.1"/>
    <property type="match status" value="1"/>
</dbReference>
<proteinExistence type="inferred from homology"/>
<dbReference type="NCBIfam" id="TIGR00750">
    <property type="entry name" value="lao"/>
    <property type="match status" value="1"/>
</dbReference>
<dbReference type="AlphaFoldDB" id="A0A7M5V8T8"/>
<evidence type="ECO:0000313" key="9">
    <source>
        <dbReference type="Proteomes" id="UP000594262"/>
    </source>
</evidence>
<reference evidence="8" key="1">
    <citation type="submission" date="2021-01" db="UniProtKB">
        <authorList>
            <consortium name="EnsemblMetazoa"/>
        </authorList>
    </citation>
    <scope>IDENTIFICATION</scope>
</reference>
<protein>
    <recommendedName>
        <fullName evidence="10">Methylmalonic aciduria type A protein, mitochondrial</fullName>
    </recommendedName>
</protein>
<sequence length="367" mass="41062">MMRLLQILRKGKSKIPGTFLFTSSIRWKSYQALRNALSAEEIYSELIKGNRGALAKGITLTESTRQDHIDEAHKLLHLTLEYLKNKQTEKPTFRIGLTGSPGAGKSTLIETLGKQLTSLGHKVAVLAVDPSSAKTGGSLLGDRTRMVELSHDPNAFIRPSPSSGTLGGVTRRTNEAIVLCEGAGYDIILVETVGIGQSEFAVSNMTDMFVLIIPPGSGDELQGIKKGVVEMADLVLINKADGDLLPAARKVQTEYMSALKLLQRPGAKWTPKVYPVSALHNEGLDKAWWKIEQYKSKMLEDETFLQRRKHQYKSWMWNYVQDNIMERFLSNEKVKNRIKHFEILVENEQVHPAFAADELLKIFTNEN</sequence>
<evidence type="ECO:0000256" key="4">
    <source>
        <dbReference type="ARBA" id="ARBA00023134"/>
    </source>
</evidence>
<dbReference type="SUPFAM" id="SSF52540">
    <property type="entry name" value="P-loop containing nucleoside triphosphate hydrolases"/>
    <property type="match status" value="1"/>
</dbReference>
<dbReference type="FunFam" id="3.40.50.300:FF:000647">
    <property type="entry name" value="Methylmalonic aciduria type A homolog, mitochondrial"/>
    <property type="match status" value="1"/>
</dbReference>
<dbReference type="Proteomes" id="UP000594262">
    <property type="component" value="Unplaced"/>
</dbReference>
<dbReference type="GO" id="GO:0005525">
    <property type="term" value="F:GTP binding"/>
    <property type="evidence" value="ECO:0007669"/>
    <property type="project" value="UniProtKB-KW"/>
</dbReference>
<keyword evidence="4" id="KW-0342">GTP-binding</keyword>
<evidence type="ECO:0000256" key="3">
    <source>
        <dbReference type="ARBA" id="ARBA00022801"/>
    </source>
</evidence>
<evidence type="ECO:0000313" key="8">
    <source>
        <dbReference type="EnsemblMetazoa" id="CLYHEMP011774.1"/>
    </source>
</evidence>
<dbReference type="PANTHER" id="PTHR23408:SF3">
    <property type="entry name" value="METHYLMALONIC ACIDURIA TYPE A PROTEIN, MITOCHONDRIAL"/>
    <property type="match status" value="1"/>
</dbReference>
<keyword evidence="2" id="KW-0547">Nucleotide-binding</keyword>
<keyword evidence="9" id="KW-1185">Reference proteome</keyword>
<dbReference type="InterPro" id="IPR027417">
    <property type="entry name" value="P-loop_NTPase"/>
</dbReference>
<evidence type="ECO:0000256" key="7">
    <source>
        <dbReference type="ARBA" id="ARBA00062796"/>
    </source>
</evidence>
<dbReference type="Gene3D" id="3.40.50.300">
    <property type="entry name" value="P-loop containing nucleotide triphosphate hydrolases"/>
    <property type="match status" value="1"/>
</dbReference>
<dbReference type="CDD" id="cd03114">
    <property type="entry name" value="MMAA-like"/>
    <property type="match status" value="1"/>
</dbReference>
<comment type="catalytic activity">
    <reaction evidence="5">
        <text>GTP + H2O = GDP + phosphate + H(+)</text>
        <dbReference type="Rhea" id="RHEA:19669"/>
        <dbReference type="ChEBI" id="CHEBI:15377"/>
        <dbReference type="ChEBI" id="CHEBI:15378"/>
        <dbReference type="ChEBI" id="CHEBI:37565"/>
        <dbReference type="ChEBI" id="CHEBI:43474"/>
        <dbReference type="ChEBI" id="CHEBI:58189"/>
    </reaction>
</comment>
<dbReference type="PANTHER" id="PTHR23408">
    <property type="entry name" value="METHYLMALONYL-COA MUTASE"/>
    <property type="match status" value="1"/>
</dbReference>
<evidence type="ECO:0000256" key="2">
    <source>
        <dbReference type="ARBA" id="ARBA00022741"/>
    </source>
</evidence>
<dbReference type="Pfam" id="PF03308">
    <property type="entry name" value="MeaB"/>
    <property type="match status" value="1"/>
</dbReference>